<dbReference type="STRING" id="5643.A0A060SQM7"/>
<dbReference type="GO" id="GO:0072670">
    <property type="term" value="P:mitochondrial tRNA threonylcarbamoyladenosine modification"/>
    <property type="evidence" value="ECO:0007669"/>
    <property type="project" value="TreeGrafter"/>
</dbReference>
<keyword evidence="4" id="KW-0479">Metal-binding</keyword>
<sequence length="227" mass="24443">MEDARRLLSRPLRPFISTRSPRHRSSRAFTVLALESSADDSCAAVVTSNRNILSNVVVSQQAFVEQYGGIHPFIALHAHQRNMASSSPNVLSSAPELTPHVDGIAFTRGPGIPGCLSVCGNAARTLAAALNKPLVGVHHMQAHALTPLLTSPPSELPQFPFLTLLVSGGHTLLLLASSRTSFRILATTLDESIGNAYDKSRPKWSLEELEEPEREVDVSSEAGLHTL</sequence>
<dbReference type="GO" id="GO:0005739">
    <property type="term" value="C:mitochondrion"/>
    <property type="evidence" value="ECO:0007669"/>
    <property type="project" value="TreeGrafter"/>
</dbReference>
<dbReference type="Gene3D" id="3.30.420.40">
    <property type="match status" value="2"/>
</dbReference>
<evidence type="ECO:0000256" key="7">
    <source>
        <dbReference type="SAM" id="MobiDB-lite"/>
    </source>
</evidence>
<keyword evidence="5" id="KW-0012">Acyltransferase</keyword>
<dbReference type="HOGENOM" id="CLU_023208_5_2_1"/>
<evidence type="ECO:0000256" key="2">
    <source>
        <dbReference type="ARBA" id="ARBA00022679"/>
    </source>
</evidence>
<dbReference type="PANTHER" id="PTHR11735">
    <property type="entry name" value="TRNA N6-ADENOSINE THREONYLCARBAMOYLTRANSFERASE"/>
    <property type="match status" value="1"/>
</dbReference>
<evidence type="ECO:0000256" key="1">
    <source>
        <dbReference type="ARBA" id="ARBA00012156"/>
    </source>
</evidence>
<keyword evidence="2" id="KW-0808">Transferase</keyword>
<dbReference type="InterPro" id="IPR017860">
    <property type="entry name" value="Peptidase_M22_CS"/>
</dbReference>
<dbReference type="EC" id="2.3.1.234" evidence="1"/>
<dbReference type="InterPro" id="IPR017861">
    <property type="entry name" value="KAE1/TsaD"/>
</dbReference>
<evidence type="ECO:0000313" key="10">
    <source>
        <dbReference type="Proteomes" id="UP000029665"/>
    </source>
</evidence>
<feature type="domain" description="Gcp-like" evidence="8">
    <location>
        <begin position="51"/>
        <end position="201"/>
    </location>
</feature>
<proteinExistence type="predicted"/>
<dbReference type="Pfam" id="PF00814">
    <property type="entry name" value="TsaD"/>
    <property type="match status" value="1"/>
</dbReference>
<evidence type="ECO:0000313" key="9">
    <source>
        <dbReference type="EMBL" id="CDO76685.1"/>
    </source>
</evidence>
<dbReference type="PROSITE" id="PS01016">
    <property type="entry name" value="GLYCOPROTEASE"/>
    <property type="match status" value="1"/>
</dbReference>
<keyword evidence="3" id="KW-0819">tRNA processing</keyword>
<evidence type="ECO:0000256" key="5">
    <source>
        <dbReference type="ARBA" id="ARBA00023315"/>
    </source>
</evidence>
<dbReference type="EMBL" id="CCBP010000404">
    <property type="protein sequence ID" value="CDO76685.1"/>
    <property type="molecule type" value="Genomic_DNA"/>
</dbReference>
<dbReference type="PRINTS" id="PR00789">
    <property type="entry name" value="OSIALOPTASE"/>
</dbReference>
<evidence type="ECO:0000256" key="4">
    <source>
        <dbReference type="ARBA" id="ARBA00022723"/>
    </source>
</evidence>
<name>A0A060SQM7_PYCCI</name>
<evidence type="ECO:0000256" key="6">
    <source>
        <dbReference type="ARBA" id="ARBA00048117"/>
    </source>
</evidence>
<evidence type="ECO:0000259" key="8">
    <source>
        <dbReference type="Pfam" id="PF00814"/>
    </source>
</evidence>
<reference evidence="9" key="1">
    <citation type="submission" date="2014-01" db="EMBL/GenBank/DDBJ databases">
        <title>The genome of the white-rot fungus Pycnoporus cinnabarinus: a basidiomycete model with a versatile arsenal for lignocellulosic biomass breakdown.</title>
        <authorList>
            <person name="Levasseur A."/>
            <person name="Lomascolo A."/>
            <person name="Ruiz-Duenas F.J."/>
            <person name="Uzan E."/>
            <person name="Piumi F."/>
            <person name="Kues U."/>
            <person name="Ram A.F.J."/>
            <person name="Murat C."/>
            <person name="Haon M."/>
            <person name="Benoit I."/>
            <person name="Arfi Y."/>
            <person name="Chevret D."/>
            <person name="Drula E."/>
            <person name="Kwon M.J."/>
            <person name="Gouret P."/>
            <person name="Lesage-Meessen L."/>
            <person name="Lombard V."/>
            <person name="Mariette J."/>
            <person name="Noirot C."/>
            <person name="Park J."/>
            <person name="Patyshakuliyeva A."/>
            <person name="Wieneger R.A.B."/>
            <person name="Wosten H.A.B."/>
            <person name="Martin F."/>
            <person name="Coutinho P.M."/>
            <person name="de Vries R."/>
            <person name="Martinez A.T."/>
            <person name="Klopp C."/>
            <person name="Pontarotti P."/>
            <person name="Henrissat B."/>
            <person name="Record E."/>
        </authorList>
    </citation>
    <scope>NUCLEOTIDE SEQUENCE [LARGE SCALE GENOMIC DNA]</scope>
    <source>
        <strain evidence="9">BRFM137</strain>
    </source>
</reference>
<feature type="region of interest" description="Disordered" evidence="7">
    <location>
        <begin position="208"/>
        <end position="227"/>
    </location>
</feature>
<keyword evidence="10" id="KW-1185">Reference proteome</keyword>
<gene>
    <name evidence="9" type="ORF">BN946_scf184677.g5</name>
</gene>
<dbReference type="AlphaFoldDB" id="A0A060SQM7"/>
<dbReference type="OrthoDB" id="10259622at2759"/>
<dbReference type="Proteomes" id="UP000029665">
    <property type="component" value="Unassembled WGS sequence"/>
</dbReference>
<organism evidence="9 10">
    <name type="scientific">Pycnoporus cinnabarinus</name>
    <name type="common">Cinnabar-red polypore</name>
    <name type="synonym">Trametes cinnabarina</name>
    <dbReference type="NCBI Taxonomy" id="5643"/>
    <lineage>
        <taxon>Eukaryota</taxon>
        <taxon>Fungi</taxon>
        <taxon>Dikarya</taxon>
        <taxon>Basidiomycota</taxon>
        <taxon>Agaricomycotina</taxon>
        <taxon>Agaricomycetes</taxon>
        <taxon>Polyporales</taxon>
        <taxon>Polyporaceae</taxon>
        <taxon>Trametes</taxon>
    </lineage>
</organism>
<accession>A0A060SQM7</accession>
<dbReference type="SUPFAM" id="SSF53067">
    <property type="entry name" value="Actin-like ATPase domain"/>
    <property type="match status" value="1"/>
</dbReference>
<evidence type="ECO:0000256" key="3">
    <source>
        <dbReference type="ARBA" id="ARBA00022694"/>
    </source>
</evidence>
<comment type="caution">
    <text evidence="9">The sequence shown here is derived from an EMBL/GenBank/DDBJ whole genome shotgun (WGS) entry which is preliminary data.</text>
</comment>
<comment type="catalytic activity">
    <reaction evidence="6">
        <text>L-threonylcarbamoyladenylate + adenosine(37) in tRNA = N(6)-L-threonylcarbamoyladenosine(37) in tRNA + AMP + H(+)</text>
        <dbReference type="Rhea" id="RHEA:37059"/>
        <dbReference type="Rhea" id="RHEA-COMP:10162"/>
        <dbReference type="Rhea" id="RHEA-COMP:10163"/>
        <dbReference type="ChEBI" id="CHEBI:15378"/>
        <dbReference type="ChEBI" id="CHEBI:73682"/>
        <dbReference type="ChEBI" id="CHEBI:74411"/>
        <dbReference type="ChEBI" id="CHEBI:74418"/>
        <dbReference type="ChEBI" id="CHEBI:456215"/>
        <dbReference type="EC" id="2.3.1.234"/>
    </reaction>
</comment>
<dbReference type="GO" id="GO:0046872">
    <property type="term" value="F:metal ion binding"/>
    <property type="evidence" value="ECO:0007669"/>
    <property type="project" value="UniProtKB-KW"/>
</dbReference>
<dbReference type="GO" id="GO:0061711">
    <property type="term" value="F:tRNA N(6)-L-threonylcarbamoyladenine synthase activity"/>
    <property type="evidence" value="ECO:0007669"/>
    <property type="project" value="UniProtKB-EC"/>
</dbReference>
<dbReference type="PANTHER" id="PTHR11735:SF6">
    <property type="entry name" value="TRNA N6-ADENOSINE THREONYLCARBAMOYLTRANSFERASE, MITOCHONDRIAL"/>
    <property type="match status" value="1"/>
</dbReference>
<dbReference type="InterPro" id="IPR043129">
    <property type="entry name" value="ATPase_NBD"/>
</dbReference>
<protein>
    <recommendedName>
        <fullName evidence="1">N(6)-L-threonylcarbamoyladenine synthase</fullName>
        <ecNumber evidence="1">2.3.1.234</ecNumber>
    </recommendedName>
</protein>
<dbReference type="InterPro" id="IPR000905">
    <property type="entry name" value="Gcp-like_dom"/>
</dbReference>